<dbReference type="InterPro" id="IPR052026">
    <property type="entry name" value="ExeA_AAA_ATPase_DNA-bind"/>
</dbReference>
<protein>
    <recommendedName>
        <fullName evidence="1">ORC1/DEAH AAA+ ATPase domain-containing protein</fullName>
    </recommendedName>
</protein>
<name>X1EF62_9ZZZZ</name>
<dbReference type="InterPro" id="IPR049945">
    <property type="entry name" value="AAA_22"/>
</dbReference>
<organism evidence="2">
    <name type="scientific">marine sediment metagenome</name>
    <dbReference type="NCBI Taxonomy" id="412755"/>
    <lineage>
        <taxon>unclassified sequences</taxon>
        <taxon>metagenomes</taxon>
        <taxon>ecological metagenomes</taxon>
    </lineage>
</organism>
<dbReference type="PANTHER" id="PTHR35894:SF1">
    <property type="entry name" value="PHOSPHORIBULOKINASE _ URIDINE KINASE FAMILY"/>
    <property type="match status" value="1"/>
</dbReference>
<feature type="domain" description="ORC1/DEAH AAA+ ATPase" evidence="1">
    <location>
        <begin position="30"/>
        <end position="138"/>
    </location>
</feature>
<sequence>MFRVNYPNKIFDSIGLKQVAQACARAVNHQGSITAIIGEVGVGKTVAVYDALGRIESKGVYVVWAKQPEKERLRIGGIMAAMIRFFGEDPRRDMEARTEQLRRLLGMKSKDHRIVLVIDEAHALHRNTMRALKRLLKLGFGRRMGL</sequence>
<dbReference type="EMBL" id="BARU01014274">
    <property type="protein sequence ID" value="GAH31926.1"/>
    <property type="molecule type" value="Genomic_DNA"/>
</dbReference>
<accession>X1EF62</accession>
<dbReference type="InterPro" id="IPR027417">
    <property type="entry name" value="P-loop_NTPase"/>
</dbReference>
<evidence type="ECO:0000259" key="1">
    <source>
        <dbReference type="Pfam" id="PF13401"/>
    </source>
</evidence>
<proteinExistence type="predicted"/>
<evidence type="ECO:0000313" key="2">
    <source>
        <dbReference type="EMBL" id="GAH31926.1"/>
    </source>
</evidence>
<reference evidence="2" key="1">
    <citation type="journal article" date="2014" name="Front. Microbiol.">
        <title>High frequency of phylogenetically diverse reductive dehalogenase-homologous genes in deep subseafloor sedimentary metagenomes.</title>
        <authorList>
            <person name="Kawai M."/>
            <person name="Futagami T."/>
            <person name="Toyoda A."/>
            <person name="Takaki Y."/>
            <person name="Nishi S."/>
            <person name="Hori S."/>
            <person name="Arai W."/>
            <person name="Tsubouchi T."/>
            <person name="Morono Y."/>
            <person name="Uchiyama I."/>
            <person name="Ito T."/>
            <person name="Fujiyama A."/>
            <person name="Inagaki F."/>
            <person name="Takami H."/>
        </authorList>
    </citation>
    <scope>NUCLEOTIDE SEQUENCE</scope>
    <source>
        <strain evidence="2">Expedition CK06-06</strain>
    </source>
</reference>
<dbReference type="AlphaFoldDB" id="X1EF62"/>
<dbReference type="Gene3D" id="3.40.50.300">
    <property type="entry name" value="P-loop containing nucleotide triphosphate hydrolases"/>
    <property type="match status" value="1"/>
</dbReference>
<dbReference type="PANTHER" id="PTHR35894">
    <property type="entry name" value="GENERAL SECRETION PATHWAY PROTEIN A-RELATED"/>
    <property type="match status" value="1"/>
</dbReference>
<dbReference type="GO" id="GO:0016887">
    <property type="term" value="F:ATP hydrolysis activity"/>
    <property type="evidence" value="ECO:0007669"/>
    <property type="project" value="InterPro"/>
</dbReference>
<comment type="caution">
    <text evidence="2">The sequence shown here is derived from an EMBL/GenBank/DDBJ whole genome shotgun (WGS) entry which is preliminary data.</text>
</comment>
<gene>
    <name evidence="2" type="ORF">S03H2_25290</name>
</gene>
<feature type="non-terminal residue" evidence="2">
    <location>
        <position position="146"/>
    </location>
</feature>
<dbReference type="SUPFAM" id="SSF52540">
    <property type="entry name" value="P-loop containing nucleoside triphosphate hydrolases"/>
    <property type="match status" value="1"/>
</dbReference>
<dbReference type="Pfam" id="PF13401">
    <property type="entry name" value="AAA_22"/>
    <property type="match status" value="1"/>
</dbReference>